<organism evidence="2">
    <name type="scientific">Acidithiobacillus ferrivorans</name>
    <dbReference type="NCBI Taxonomy" id="160808"/>
    <lineage>
        <taxon>Bacteria</taxon>
        <taxon>Pseudomonadati</taxon>
        <taxon>Pseudomonadota</taxon>
        <taxon>Acidithiobacillia</taxon>
        <taxon>Acidithiobacillales</taxon>
        <taxon>Acidithiobacillaceae</taxon>
        <taxon>Acidithiobacillus</taxon>
    </lineage>
</organism>
<proteinExistence type="predicted"/>
<evidence type="ECO:0000313" key="2">
    <source>
        <dbReference type="EMBL" id="CDQ09626.1"/>
    </source>
</evidence>
<accession>A0A060UMU4</accession>
<reference evidence="2" key="2">
    <citation type="submission" date="2014-07" db="EMBL/GenBank/DDBJ databases">
        <title>Initial genome analysis of the psychrotolerant acidophile Acidithiobacillus ferrivorans CF27: insights into iron and sulfur oxidation pathways and into biofilm formation.</title>
        <authorList>
            <person name="Talla E."/>
            <person name="Hedrich S."/>
            <person name="Mangenot S."/>
            <person name="Ji B."/>
            <person name="Johnson D.B."/>
            <person name="Barbe V."/>
            <person name="Bonnefoy V."/>
        </authorList>
    </citation>
    <scope>NUCLEOTIDE SEQUENCE [LARGE SCALE GENOMIC DNA]</scope>
    <source>
        <strain evidence="2">CF27</strain>
    </source>
</reference>
<keyword evidence="4" id="KW-1185">Reference proteome</keyword>
<reference evidence="2" key="1">
    <citation type="submission" date="2014-03" db="EMBL/GenBank/DDBJ databases">
        <authorList>
            <person name="Genoscope - CEA"/>
        </authorList>
    </citation>
    <scope>NUCLEOTIDE SEQUENCE [LARGE SCALE GENOMIC DNA]</scope>
    <source>
        <strain evidence="2">CF27</strain>
    </source>
</reference>
<keyword evidence="1" id="KW-1133">Transmembrane helix</keyword>
<name>A0A060UMU4_9PROT</name>
<dbReference type="AlphaFoldDB" id="A0A060UMU4"/>
<dbReference type="EMBL" id="CCCS020000023">
    <property type="protein sequence ID" value="CDQ09626.1"/>
    <property type="molecule type" value="Genomic_DNA"/>
</dbReference>
<dbReference type="EMBL" id="LT841305">
    <property type="protein sequence ID" value="SMH67130.1"/>
    <property type="molecule type" value="Genomic_DNA"/>
</dbReference>
<evidence type="ECO:0000313" key="4">
    <source>
        <dbReference type="Proteomes" id="UP000193925"/>
    </source>
</evidence>
<feature type="transmembrane region" description="Helical" evidence="1">
    <location>
        <begin position="39"/>
        <end position="62"/>
    </location>
</feature>
<reference evidence="3 4" key="3">
    <citation type="submission" date="2017-03" db="EMBL/GenBank/DDBJ databases">
        <authorList>
            <person name="Regsiter A."/>
            <person name="William W."/>
        </authorList>
    </citation>
    <scope>NUCLEOTIDE SEQUENCE [LARGE SCALE GENOMIC DNA]</scope>
    <source>
        <strain evidence="3">PRJEB5721</strain>
    </source>
</reference>
<evidence type="ECO:0000313" key="3">
    <source>
        <dbReference type="EMBL" id="SMH67130.1"/>
    </source>
</evidence>
<keyword evidence="1" id="KW-0812">Transmembrane</keyword>
<feature type="transmembrane region" description="Helical" evidence="1">
    <location>
        <begin position="137"/>
        <end position="154"/>
    </location>
</feature>
<feature type="transmembrane region" description="Helical" evidence="1">
    <location>
        <begin position="106"/>
        <end position="125"/>
    </location>
</feature>
<sequence>MATSCRARWALFVLLGSVLTVTLQLISGFLLAMGDTSIYAFHIADGLTAAGFLAGEWVWLLSSTPGRQTAARIFLLSVESRHQLHRQLHREAGASKSLRDGLDAPVEGLFLIFASITACIGILLWQNHGGLLPWHRTIAEILLFLWLLHLVFSIHDHWPRRVRRTEEQA</sequence>
<gene>
    <name evidence="2" type="ORF">AFERRI_30272</name>
    <name evidence="3" type="ORF">AFERRI_50331</name>
</gene>
<dbReference type="RefSeq" id="WP_035191924.1">
    <property type="nucleotide sequence ID" value="NZ_CCCS020000023.1"/>
</dbReference>
<keyword evidence="1" id="KW-0472">Membrane</keyword>
<evidence type="ECO:0008006" key="5">
    <source>
        <dbReference type="Google" id="ProtNLM"/>
    </source>
</evidence>
<feature type="transmembrane region" description="Helical" evidence="1">
    <location>
        <begin position="12"/>
        <end position="33"/>
    </location>
</feature>
<dbReference type="Proteomes" id="UP000193925">
    <property type="component" value="Chromosome AFERRI"/>
</dbReference>
<evidence type="ECO:0000256" key="1">
    <source>
        <dbReference type="SAM" id="Phobius"/>
    </source>
</evidence>
<protein>
    <recommendedName>
        <fullName evidence="5">Cytochrome b561 bacterial/Ni-hydrogenase domain-containing protein</fullName>
    </recommendedName>
</protein>